<reference evidence="9" key="1">
    <citation type="submission" date="2021-05" db="EMBL/GenBank/DDBJ databases">
        <authorList>
            <person name="Alioto T."/>
            <person name="Alioto T."/>
            <person name="Gomez Garrido J."/>
        </authorList>
    </citation>
    <scope>NUCLEOTIDE SEQUENCE</scope>
</reference>
<dbReference type="PRINTS" id="PR00320">
    <property type="entry name" value="GPROTEINBRPT"/>
</dbReference>
<dbReference type="EMBL" id="HBUF01031036">
    <property type="protein sequence ID" value="CAG6614684.1"/>
    <property type="molecule type" value="Transcribed_RNA"/>
</dbReference>
<evidence type="ECO:0000256" key="1">
    <source>
        <dbReference type="ARBA" id="ARBA00004604"/>
    </source>
</evidence>
<feature type="repeat" description="WD" evidence="5">
    <location>
        <begin position="391"/>
        <end position="423"/>
    </location>
</feature>
<feature type="domain" description="U3 small nucleolar RNA-associated protein 13 C-terminal" evidence="7">
    <location>
        <begin position="675"/>
        <end position="803"/>
    </location>
</feature>
<feature type="repeat" description="WD" evidence="5">
    <location>
        <begin position="193"/>
        <end position="234"/>
    </location>
</feature>
<dbReference type="SMART" id="SM00320">
    <property type="entry name" value="WD40"/>
    <property type="match status" value="12"/>
</dbReference>
<evidence type="ECO:0000259" key="8">
    <source>
        <dbReference type="Pfam" id="PF25047"/>
    </source>
</evidence>
<keyword evidence="3" id="KW-0677">Repeat</keyword>
<dbReference type="PROSITE" id="PS50294">
    <property type="entry name" value="WD_REPEATS_REGION"/>
    <property type="match status" value="5"/>
</dbReference>
<dbReference type="InterPro" id="IPR001680">
    <property type="entry name" value="WD40_rpt"/>
</dbReference>
<feature type="repeat" description="WD" evidence="5">
    <location>
        <begin position="579"/>
        <end position="620"/>
    </location>
</feature>
<evidence type="ECO:0000256" key="6">
    <source>
        <dbReference type="SAM" id="Coils"/>
    </source>
</evidence>
<dbReference type="InterPro" id="IPR013934">
    <property type="entry name" value="Utp13_C"/>
</dbReference>
<dbReference type="InterPro" id="IPR019775">
    <property type="entry name" value="WD40_repeat_CS"/>
</dbReference>
<evidence type="ECO:0000256" key="3">
    <source>
        <dbReference type="ARBA" id="ARBA00022737"/>
    </source>
</evidence>
<comment type="subcellular location">
    <subcellularLocation>
        <location evidence="1">Nucleus</location>
        <location evidence="1">Nucleolus</location>
    </subcellularLocation>
</comment>
<dbReference type="GO" id="GO:0000472">
    <property type="term" value="P:endonucleolytic cleavage to generate mature 5'-end of SSU-rRNA from (SSU-rRNA, 5.8S rRNA, LSU-rRNA)"/>
    <property type="evidence" value="ECO:0007669"/>
    <property type="project" value="TreeGrafter"/>
</dbReference>
<evidence type="ECO:0000256" key="4">
    <source>
        <dbReference type="ARBA" id="ARBA00023242"/>
    </source>
</evidence>
<dbReference type="EMBL" id="HBUF01031033">
    <property type="protein sequence ID" value="CAG6614681.1"/>
    <property type="molecule type" value="Transcribed_RNA"/>
</dbReference>
<dbReference type="GO" id="GO:0032040">
    <property type="term" value="C:small-subunit processome"/>
    <property type="evidence" value="ECO:0007669"/>
    <property type="project" value="InterPro"/>
</dbReference>
<dbReference type="PROSITE" id="PS50082">
    <property type="entry name" value="WD_REPEATS_2"/>
    <property type="match status" value="9"/>
</dbReference>
<feature type="repeat" description="WD" evidence="5">
    <location>
        <begin position="537"/>
        <end position="568"/>
    </location>
</feature>
<dbReference type="CDD" id="cd00200">
    <property type="entry name" value="WD40"/>
    <property type="match status" value="1"/>
</dbReference>
<dbReference type="PANTHER" id="PTHR19854:SF15">
    <property type="entry name" value="TRANSDUCIN BETA-LIKE PROTEIN 3"/>
    <property type="match status" value="1"/>
</dbReference>
<evidence type="ECO:0000313" key="9">
    <source>
        <dbReference type="EMBL" id="CAG6614684.1"/>
    </source>
</evidence>
<keyword evidence="4" id="KW-0539">Nucleus</keyword>
<proteinExistence type="predicted"/>
<organism evidence="9">
    <name type="scientific">Cacopsylla melanoneura</name>
    <dbReference type="NCBI Taxonomy" id="428564"/>
    <lineage>
        <taxon>Eukaryota</taxon>
        <taxon>Metazoa</taxon>
        <taxon>Ecdysozoa</taxon>
        <taxon>Arthropoda</taxon>
        <taxon>Hexapoda</taxon>
        <taxon>Insecta</taxon>
        <taxon>Pterygota</taxon>
        <taxon>Neoptera</taxon>
        <taxon>Paraneoptera</taxon>
        <taxon>Hemiptera</taxon>
        <taxon>Sternorrhyncha</taxon>
        <taxon>Psylloidea</taxon>
        <taxon>Psyllidae</taxon>
        <taxon>Psyllinae</taxon>
        <taxon>Cacopsylla</taxon>
    </lineage>
</organism>
<evidence type="ECO:0000259" key="7">
    <source>
        <dbReference type="Pfam" id="PF08625"/>
    </source>
</evidence>
<dbReference type="Pfam" id="PF08625">
    <property type="entry name" value="Utp13"/>
    <property type="match status" value="1"/>
</dbReference>
<feature type="repeat" description="WD" evidence="5">
    <location>
        <begin position="104"/>
        <end position="137"/>
    </location>
</feature>
<dbReference type="Pfam" id="PF00400">
    <property type="entry name" value="WD40"/>
    <property type="match status" value="2"/>
</dbReference>
<dbReference type="InterPro" id="IPR015943">
    <property type="entry name" value="WD40/YVTN_repeat-like_dom_sf"/>
</dbReference>
<dbReference type="GO" id="GO:0034511">
    <property type="term" value="F:U3 snoRNA binding"/>
    <property type="evidence" value="ECO:0007669"/>
    <property type="project" value="TreeGrafter"/>
</dbReference>
<dbReference type="GO" id="GO:0000480">
    <property type="term" value="P:endonucleolytic cleavage in 5'-ETS of tricistronic rRNA transcript (SSU-rRNA, 5.8S rRNA, LSU-rRNA)"/>
    <property type="evidence" value="ECO:0007669"/>
    <property type="project" value="TreeGrafter"/>
</dbReference>
<dbReference type="SUPFAM" id="SSF50978">
    <property type="entry name" value="WD40 repeat-like"/>
    <property type="match status" value="2"/>
</dbReference>
<dbReference type="InterPro" id="IPR056829">
    <property type="entry name" value="Beta-prop_TEP1_2nd"/>
</dbReference>
<dbReference type="Gene3D" id="2.130.10.10">
    <property type="entry name" value="YVTN repeat-like/Quinoprotein amine dehydrogenase"/>
    <property type="match status" value="4"/>
</dbReference>
<feature type="repeat" description="WD" evidence="5">
    <location>
        <begin position="494"/>
        <end position="535"/>
    </location>
</feature>
<dbReference type="InterPro" id="IPR036322">
    <property type="entry name" value="WD40_repeat_dom_sf"/>
</dbReference>
<feature type="coiled-coil region" evidence="6">
    <location>
        <begin position="677"/>
        <end position="730"/>
    </location>
</feature>
<feature type="repeat" description="WD" evidence="5">
    <location>
        <begin position="437"/>
        <end position="479"/>
    </location>
</feature>
<dbReference type="InterPro" id="IPR020472">
    <property type="entry name" value="WD40_PAC1"/>
</dbReference>
<feature type="domain" description="TEP-1 second beta-propeller" evidence="8">
    <location>
        <begin position="407"/>
        <end position="651"/>
    </location>
</feature>
<protein>
    <submittedName>
        <fullName evidence="9">Transducin beta-like protein 3</fullName>
    </submittedName>
</protein>
<keyword evidence="2 5" id="KW-0853">WD repeat</keyword>
<dbReference type="GO" id="GO:0030686">
    <property type="term" value="C:90S preribosome"/>
    <property type="evidence" value="ECO:0007669"/>
    <property type="project" value="TreeGrafter"/>
</dbReference>
<accession>A0A8D8LQ67</accession>
<name>A0A8D8LQ67_9HEMI</name>
<feature type="repeat" description="WD" evidence="5">
    <location>
        <begin position="61"/>
        <end position="102"/>
    </location>
</feature>
<dbReference type="Pfam" id="PF25047">
    <property type="entry name" value="Beta-prop_TEP1_2nd"/>
    <property type="match status" value="1"/>
</dbReference>
<sequence length="805" mass="88789">MSSITQKEIFVPESEHGAFYTGGSVEWSPDGTHLLCQCGNNVKVLSTSTGTVDYSIPIQPLEEDTDDILTFTVGADNDSLITAHKSGLLKLWDWRNGELQKSWKSIHKGPISCLAISSSATGCILASGGSDSSVRLWVLQHHACTHNLKSTQGVVSVVKFHSNPDTDKLELFAAGDEFIVVYDVASGDALFKLQAHFNRITDIDFDLVNNRLVSCGRDKVLITWDLRTRKQLKTIPVYESLEACAVFHLSGETEDETGEEMKPGETGKTYVLTGGEKSILHYYETNGVRELYQSPAFTAPLVRIVRCGVKRVYAVVTADHNISLYKLSGEPGSSLEQRPNKILKLSKQFVGFSDEILDIALLGDTESHIAVASNTPNIQLYSRKDMSCTLVSGHTDFVLALATSLANRNLLLSGSKDNSVRLWLFDGRKSLQCVATAATHTKSITCVALSQLSCSFLVSASQDTTLKLWKFPKKLTLSTPTDSPAHTLEIQSTEIGHEKDINTVAVSPNDKLIASGSLDKTIKVWSTEGGLKLVNVLRGHRKGVWFVSFSPLDRILISSSGDASIKLWCLTDFVCLKSFEGHDASVLRCQFINRGTQIVSTGADGLLKLWSIKSSTCVATFDKHSLKIWTMAITKDENQIITGGADSLLVTWRDATEETVTQRIAVAQQGVMQSQQLDNLINAKENVKALKLALKLERPHTALKILQNIIQEDESSLKQCLNELHEDQKEQLLKCAVNWNTNAKHAYPAQLVLSVLLELQCSMVSKPFQSSLEALLPYTQRHFARLTQLNQDVHFLKYTTALMKS</sequence>
<dbReference type="PANTHER" id="PTHR19854">
    <property type="entry name" value="TRANSDUCIN BETA-LIKE 3"/>
    <property type="match status" value="1"/>
</dbReference>
<feature type="repeat" description="WD" evidence="5">
    <location>
        <begin position="621"/>
        <end position="662"/>
    </location>
</feature>
<keyword evidence="6" id="KW-0175">Coiled coil</keyword>
<dbReference type="AlphaFoldDB" id="A0A8D8LQ67"/>
<evidence type="ECO:0000256" key="5">
    <source>
        <dbReference type="PROSITE-ProRule" id="PRU00221"/>
    </source>
</evidence>
<evidence type="ECO:0000256" key="2">
    <source>
        <dbReference type="ARBA" id="ARBA00022574"/>
    </source>
</evidence>
<dbReference type="PROSITE" id="PS00678">
    <property type="entry name" value="WD_REPEATS_1"/>
    <property type="match status" value="1"/>
</dbReference>